<feature type="compositionally biased region" description="Low complexity" evidence="2">
    <location>
        <begin position="46"/>
        <end position="56"/>
    </location>
</feature>
<evidence type="ECO:0000256" key="2">
    <source>
        <dbReference type="SAM" id="MobiDB-lite"/>
    </source>
</evidence>
<evidence type="ECO:0000259" key="3">
    <source>
        <dbReference type="PROSITE" id="PS50102"/>
    </source>
</evidence>
<feature type="region of interest" description="Disordered" evidence="2">
    <location>
        <begin position="31"/>
        <end position="88"/>
    </location>
</feature>
<dbReference type="SUPFAM" id="SSF54928">
    <property type="entry name" value="RNA-binding domain, RBD"/>
    <property type="match status" value="1"/>
</dbReference>
<name>A0AAD2HGD4_9AGAR</name>
<comment type="caution">
    <text evidence="4">The sequence shown here is derived from an EMBL/GenBank/DDBJ whole genome shotgun (WGS) entry which is preliminary data.</text>
</comment>
<dbReference type="CDD" id="cd00590">
    <property type="entry name" value="RRM_SF"/>
    <property type="match status" value="1"/>
</dbReference>
<feature type="compositionally biased region" description="Basic and acidic residues" evidence="2">
    <location>
        <begin position="62"/>
        <end position="79"/>
    </location>
</feature>
<keyword evidence="1" id="KW-0694">RNA-binding</keyword>
<proteinExistence type="predicted"/>
<accession>A0AAD2HGD4</accession>
<dbReference type="EMBL" id="CAVNYO010000397">
    <property type="protein sequence ID" value="CAK5273572.1"/>
    <property type="molecule type" value="Genomic_DNA"/>
</dbReference>
<dbReference type="InterPro" id="IPR012677">
    <property type="entry name" value="Nucleotide-bd_a/b_plait_sf"/>
</dbReference>
<feature type="non-terminal residue" evidence="4">
    <location>
        <position position="272"/>
    </location>
</feature>
<dbReference type="GO" id="GO:0003723">
    <property type="term" value="F:RNA binding"/>
    <property type="evidence" value="ECO:0007669"/>
    <property type="project" value="UniProtKB-UniRule"/>
</dbReference>
<dbReference type="Pfam" id="PF00076">
    <property type="entry name" value="RRM_1"/>
    <property type="match status" value="1"/>
</dbReference>
<evidence type="ECO:0000313" key="5">
    <source>
        <dbReference type="Proteomes" id="UP001295794"/>
    </source>
</evidence>
<evidence type="ECO:0000313" key="4">
    <source>
        <dbReference type="EMBL" id="CAK5273572.1"/>
    </source>
</evidence>
<sequence length="272" mass="29365">AVSSWYKGTLVLCLDTPLIFTVIMTRTKTPSAKFRAATPAQDRSRGSSASDSASSSKTSPAVDDKNQSKSEQKDQRKAQEAAVRAQRMMGKRIPSKQNFVLVGSLDPRITAAQLQSHFASCGSISAVRMSYAGSTGVSATVEFEQPAGAKKALRLSRSTVADFDDRPIKVVMNVLHMEEIHHRPSATAVAHALTSDTLYLAQHVPQKAEIIVKPPFVPVPGERHEHLTGAGVCFLSDVARATVAYRPAQRADCRCPASESTVHNGIVLRTQE</sequence>
<gene>
    <name evidence="4" type="ORF">MYCIT1_LOCUS20104</name>
</gene>
<feature type="domain" description="RRM" evidence="3">
    <location>
        <begin position="98"/>
        <end position="170"/>
    </location>
</feature>
<dbReference type="AlphaFoldDB" id="A0AAD2HGD4"/>
<dbReference type="SMART" id="SM00360">
    <property type="entry name" value="RRM"/>
    <property type="match status" value="1"/>
</dbReference>
<dbReference type="Gene3D" id="3.30.70.330">
    <property type="match status" value="1"/>
</dbReference>
<dbReference type="InterPro" id="IPR000504">
    <property type="entry name" value="RRM_dom"/>
</dbReference>
<organism evidence="4 5">
    <name type="scientific">Mycena citricolor</name>
    <dbReference type="NCBI Taxonomy" id="2018698"/>
    <lineage>
        <taxon>Eukaryota</taxon>
        <taxon>Fungi</taxon>
        <taxon>Dikarya</taxon>
        <taxon>Basidiomycota</taxon>
        <taxon>Agaricomycotina</taxon>
        <taxon>Agaricomycetes</taxon>
        <taxon>Agaricomycetidae</taxon>
        <taxon>Agaricales</taxon>
        <taxon>Marasmiineae</taxon>
        <taxon>Mycenaceae</taxon>
        <taxon>Mycena</taxon>
    </lineage>
</organism>
<evidence type="ECO:0000256" key="1">
    <source>
        <dbReference type="PROSITE-ProRule" id="PRU00176"/>
    </source>
</evidence>
<dbReference type="Proteomes" id="UP001295794">
    <property type="component" value="Unassembled WGS sequence"/>
</dbReference>
<dbReference type="InterPro" id="IPR035979">
    <property type="entry name" value="RBD_domain_sf"/>
</dbReference>
<protein>
    <recommendedName>
        <fullName evidence="3">RRM domain-containing protein</fullName>
    </recommendedName>
</protein>
<dbReference type="PROSITE" id="PS50102">
    <property type="entry name" value="RRM"/>
    <property type="match status" value="1"/>
</dbReference>
<reference evidence="4" key="1">
    <citation type="submission" date="2023-11" db="EMBL/GenBank/DDBJ databases">
        <authorList>
            <person name="De Vega J J."/>
            <person name="De Vega J J."/>
        </authorList>
    </citation>
    <scope>NUCLEOTIDE SEQUENCE</scope>
</reference>
<keyword evidence="5" id="KW-1185">Reference proteome</keyword>